<feature type="domain" description="Peptidase M1 membrane alanine aminopeptidase" evidence="9">
    <location>
        <begin position="275"/>
        <end position="491"/>
    </location>
</feature>
<dbReference type="Gene3D" id="1.10.390.10">
    <property type="entry name" value="Neutral Protease Domain 2"/>
    <property type="match status" value="1"/>
</dbReference>
<sequence>MSTIKPSRMIGFDRRFLWLLFPVLVAIYIANQRDIMTIPTERQVLPSNVRPSHYTLTLAPDLEEFVFEGRVKIDLDVNDASKTIVVNVQEIDISSAVLSVVSGETQTSTKITYDEDLQIATLYFANEVKAGSKAVLDISFKGILNDKMNGFYRSTYKDSEGNTKYLASTQFEATSARRAFPCWDEPAIKATFDVTLVVPTELTALSNMDVVSEEVHDSKKDVVYRTTPIMSTYLLAFVVGPFEYIEAFTSGEHNGRKIRSRVYTLPGTAYQGRHALQVCTEALEYFAKVFGEPYPLPKMDMVAIPDFDSGAMENWGLVTYRTVALLFDDERSSIETKKTIGYVVCHELAHQWFGNLVTMEWWDHLWLNEGFATWVGWFALDHIHPEWDVWTNFVTDSLPSALVLDSLRSSHPIEVAVKDPKEVSQIFDAISYLKGASVIRMLSSWLGVETFLEGIRQYIQAHKFSNASTDDLWAALSDAAGVDVSEFMTLWTRRVGYPLLRVTLNGSGSITVTQTRYLSTGDVKEEEDDTIWWTPLNILTPEGLESYTLTDKSQTFSVPSHGIFKINAGQKSIYRVNYPLETIEILSNEIKKGQDGLLKDSSDRIGLIDDAANLCISGDQSTVAFLRLAQNFENETDYFVWSQITIYLARIKRVWGYQPTEVQDQLTALTRHLFVPVINRLGWEFHSTEDDITKSLRVMAIDQAGDSKDPATIREANERFDRLIKGDNDAVYPSVRGEVYRIVIKSAETEEEKHQRFEEILSIYHDESLPNDQQLNALKALGSIKSDILLKKLLQMSLDEKQVRAQNIFSIITPIARNHESHALYWEFFKENYYLFEKKFVNSISTLGSLVQLAIQGFVSLDKIKEAEEFFADKEKSPYVRPLDQALEAARVNAKWLLRDHDSVASWASAYAVATQV</sequence>
<organism evidence="12 13">
    <name type="scientific">Phycomyces blakesleeanus</name>
    <dbReference type="NCBI Taxonomy" id="4837"/>
    <lineage>
        <taxon>Eukaryota</taxon>
        <taxon>Fungi</taxon>
        <taxon>Fungi incertae sedis</taxon>
        <taxon>Mucoromycota</taxon>
        <taxon>Mucoromycotina</taxon>
        <taxon>Mucoromycetes</taxon>
        <taxon>Mucorales</taxon>
        <taxon>Phycomycetaceae</taxon>
        <taxon>Phycomyces</taxon>
    </lineage>
</organism>
<dbReference type="InterPro" id="IPR042097">
    <property type="entry name" value="Aminopeptidase_N-like_N_sf"/>
</dbReference>
<evidence type="ECO:0000256" key="5">
    <source>
        <dbReference type="ARBA" id="ARBA00022801"/>
    </source>
</evidence>
<dbReference type="PRINTS" id="PR00756">
    <property type="entry name" value="ALADIPTASE"/>
</dbReference>
<dbReference type="Pfam" id="PF17900">
    <property type="entry name" value="Peptidase_M1_N"/>
    <property type="match status" value="1"/>
</dbReference>
<dbReference type="Gene3D" id="1.25.50.20">
    <property type="match status" value="1"/>
</dbReference>
<dbReference type="CDD" id="cd09601">
    <property type="entry name" value="M1_APN-Q_like"/>
    <property type="match status" value="1"/>
</dbReference>
<keyword evidence="4 8" id="KW-0479">Metal-binding</keyword>
<proteinExistence type="inferred from homology"/>
<dbReference type="InterPro" id="IPR045357">
    <property type="entry name" value="Aminopeptidase_N-like_N"/>
</dbReference>
<comment type="similarity">
    <text evidence="1 8">Belongs to the peptidase M1 family.</text>
</comment>
<dbReference type="Pfam" id="PF01433">
    <property type="entry name" value="Peptidase_M1"/>
    <property type="match status" value="1"/>
</dbReference>
<reference evidence="12 13" key="1">
    <citation type="submission" date="2024-04" db="EMBL/GenBank/DDBJ databases">
        <title>Symmetric and asymmetric DNA N6-adenine methylation regulates different biological responses in Mucorales.</title>
        <authorList>
            <consortium name="Lawrence Berkeley National Laboratory"/>
            <person name="Lax C."/>
            <person name="Mondo S.J."/>
            <person name="Osorio-Concepcion M."/>
            <person name="Muszewska A."/>
            <person name="Corrochano-Luque M."/>
            <person name="Gutierrez G."/>
            <person name="Riley R."/>
            <person name="Lipzen A."/>
            <person name="Guo J."/>
            <person name="Hundley H."/>
            <person name="Amirebrahimi M."/>
            <person name="Ng V."/>
            <person name="Lorenzo-Gutierrez D."/>
            <person name="Binder U."/>
            <person name="Yang J."/>
            <person name="Song Y."/>
            <person name="Canovas D."/>
            <person name="Navarro E."/>
            <person name="Freitag M."/>
            <person name="Gabaldon T."/>
            <person name="Grigoriev I.V."/>
            <person name="Corrochano L.M."/>
            <person name="Nicolas F.E."/>
            <person name="Garre V."/>
        </authorList>
    </citation>
    <scope>NUCLEOTIDE SEQUENCE [LARGE SCALE GENOMIC DNA]</scope>
    <source>
        <strain evidence="12 13">L51</strain>
    </source>
</reference>
<protein>
    <recommendedName>
        <fullName evidence="8">Aminopeptidase</fullName>
        <ecNumber evidence="8">3.4.11.-</ecNumber>
    </recommendedName>
</protein>
<accession>A0ABR3AUZ5</accession>
<keyword evidence="2 8" id="KW-0031">Aminopeptidase</keyword>
<keyword evidence="3 8" id="KW-0645">Protease</keyword>
<evidence type="ECO:0000256" key="8">
    <source>
        <dbReference type="RuleBase" id="RU364040"/>
    </source>
</evidence>
<dbReference type="GO" id="GO:0004177">
    <property type="term" value="F:aminopeptidase activity"/>
    <property type="evidence" value="ECO:0007669"/>
    <property type="project" value="UniProtKB-KW"/>
</dbReference>
<evidence type="ECO:0000313" key="13">
    <source>
        <dbReference type="Proteomes" id="UP001448207"/>
    </source>
</evidence>
<keyword evidence="7 8" id="KW-0482">Metalloprotease</keyword>
<dbReference type="Pfam" id="PF11838">
    <property type="entry name" value="ERAP1_C"/>
    <property type="match status" value="1"/>
</dbReference>
<dbReference type="InterPro" id="IPR014782">
    <property type="entry name" value="Peptidase_M1_dom"/>
</dbReference>
<comment type="caution">
    <text evidence="12">The sequence shown here is derived from an EMBL/GenBank/DDBJ whole genome shotgun (WGS) entry which is preliminary data.</text>
</comment>
<evidence type="ECO:0000256" key="6">
    <source>
        <dbReference type="ARBA" id="ARBA00022833"/>
    </source>
</evidence>
<dbReference type="Gene3D" id="2.60.40.1730">
    <property type="entry name" value="tricorn interacting facor f3 domain"/>
    <property type="match status" value="1"/>
</dbReference>
<keyword evidence="6 8" id="KW-0862">Zinc</keyword>
<dbReference type="Proteomes" id="UP001448207">
    <property type="component" value="Unassembled WGS sequence"/>
</dbReference>
<evidence type="ECO:0000259" key="9">
    <source>
        <dbReference type="Pfam" id="PF01433"/>
    </source>
</evidence>
<gene>
    <name evidence="12" type="ORF">J3Q64DRAFT_1750805</name>
</gene>
<feature type="domain" description="Aminopeptidase N-like N-terminal" evidence="11">
    <location>
        <begin position="51"/>
        <end position="234"/>
    </location>
</feature>
<keyword evidence="13" id="KW-1185">Reference proteome</keyword>
<dbReference type="InterPro" id="IPR024571">
    <property type="entry name" value="ERAP1-like_C_dom"/>
</dbReference>
<evidence type="ECO:0000259" key="11">
    <source>
        <dbReference type="Pfam" id="PF17900"/>
    </source>
</evidence>
<name>A0ABR3AUZ5_PHYBL</name>
<evidence type="ECO:0000313" key="12">
    <source>
        <dbReference type="EMBL" id="KAL0082944.1"/>
    </source>
</evidence>
<dbReference type="InterPro" id="IPR050344">
    <property type="entry name" value="Peptidase_M1_aminopeptidases"/>
</dbReference>
<dbReference type="SUPFAM" id="SSF63737">
    <property type="entry name" value="Leukotriene A4 hydrolase N-terminal domain"/>
    <property type="match status" value="1"/>
</dbReference>
<feature type="domain" description="ERAP1-like C-terminal" evidence="10">
    <location>
        <begin position="564"/>
        <end position="891"/>
    </location>
</feature>
<dbReference type="EC" id="3.4.11.-" evidence="8"/>
<dbReference type="PANTHER" id="PTHR11533">
    <property type="entry name" value="PROTEASE M1 ZINC METALLOPROTEASE"/>
    <property type="match status" value="1"/>
</dbReference>
<dbReference type="InterPro" id="IPR027268">
    <property type="entry name" value="Peptidase_M4/M1_CTD_sf"/>
</dbReference>
<evidence type="ECO:0000256" key="7">
    <source>
        <dbReference type="ARBA" id="ARBA00023049"/>
    </source>
</evidence>
<dbReference type="PANTHER" id="PTHR11533:SF174">
    <property type="entry name" value="PUROMYCIN-SENSITIVE AMINOPEPTIDASE-RELATED"/>
    <property type="match status" value="1"/>
</dbReference>
<dbReference type="InterPro" id="IPR034016">
    <property type="entry name" value="M1_APN-typ"/>
</dbReference>
<dbReference type="Gene3D" id="2.60.40.1910">
    <property type="match status" value="1"/>
</dbReference>
<evidence type="ECO:0000256" key="1">
    <source>
        <dbReference type="ARBA" id="ARBA00010136"/>
    </source>
</evidence>
<dbReference type="SUPFAM" id="SSF55486">
    <property type="entry name" value="Metalloproteases ('zincins'), catalytic domain"/>
    <property type="match status" value="1"/>
</dbReference>
<evidence type="ECO:0000256" key="4">
    <source>
        <dbReference type="ARBA" id="ARBA00022723"/>
    </source>
</evidence>
<comment type="cofactor">
    <cofactor evidence="8">
        <name>Zn(2+)</name>
        <dbReference type="ChEBI" id="CHEBI:29105"/>
    </cofactor>
    <text evidence="8">Binds 1 zinc ion per subunit.</text>
</comment>
<dbReference type="InterPro" id="IPR001930">
    <property type="entry name" value="Peptidase_M1"/>
</dbReference>
<keyword evidence="5 8" id="KW-0378">Hydrolase</keyword>
<evidence type="ECO:0000256" key="3">
    <source>
        <dbReference type="ARBA" id="ARBA00022670"/>
    </source>
</evidence>
<dbReference type="EMBL" id="JBCLYO010000014">
    <property type="protein sequence ID" value="KAL0082944.1"/>
    <property type="molecule type" value="Genomic_DNA"/>
</dbReference>
<evidence type="ECO:0000259" key="10">
    <source>
        <dbReference type="Pfam" id="PF11838"/>
    </source>
</evidence>
<evidence type="ECO:0000256" key="2">
    <source>
        <dbReference type="ARBA" id="ARBA00022438"/>
    </source>
</evidence>